<dbReference type="Gene3D" id="1.10.10.10">
    <property type="entry name" value="Winged helix-like DNA-binding domain superfamily/Winged helix DNA-binding domain"/>
    <property type="match status" value="1"/>
</dbReference>
<keyword evidence="1" id="KW-0805">Transcription regulation</keyword>
<evidence type="ECO:0000256" key="1">
    <source>
        <dbReference type="ARBA" id="ARBA00023015"/>
    </source>
</evidence>
<sequence length="238" mass="27097">MVCTKRPMTMMNSIAAARSKPHEHRCAGLVPLFANLPQSDQNFIDEHLQHQQFSRNEMVFMPGDELKLIIVARGSLKIYQMSSNGREQLLRVQKAGGYEGEAWMLGYPNDSLYGQTLEPAEVCLLSHQLFHKLLVEQPLLSIRMLEMNTAKFVEMEWMNGILSIERTEGRLARYLLDQSETTGSQQFVLPVKMNVLARLIGTTPETLSRDLRSLEIRGFIARRRNLIHILDSTGLATL</sequence>
<dbReference type="GO" id="GO:0005829">
    <property type="term" value="C:cytosol"/>
    <property type="evidence" value="ECO:0007669"/>
    <property type="project" value="TreeGrafter"/>
</dbReference>
<dbReference type="InterPro" id="IPR036390">
    <property type="entry name" value="WH_DNA-bd_sf"/>
</dbReference>
<dbReference type="InterPro" id="IPR050397">
    <property type="entry name" value="Env_Response_Regulators"/>
</dbReference>
<dbReference type="PROSITE" id="PS51063">
    <property type="entry name" value="HTH_CRP_2"/>
    <property type="match status" value="1"/>
</dbReference>
<dbReference type="Pfam" id="PF13545">
    <property type="entry name" value="HTH_Crp_2"/>
    <property type="match status" value="1"/>
</dbReference>
<dbReference type="PANTHER" id="PTHR24567">
    <property type="entry name" value="CRP FAMILY TRANSCRIPTIONAL REGULATORY PROTEIN"/>
    <property type="match status" value="1"/>
</dbReference>
<dbReference type="GO" id="GO:0003677">
    <property type="term" value="F:DNA binding"/>
    <property type="evidence" value="ECO:0007669"/>
    <property type="project" value="UniProtKB-KW"/>
</dbReference>
<reference evidence="6 7" key="1">
    <citation type="journal article" date="2017" name="BMC Genomics">
        <title>Comparative genomic and phylogenomic analyses of the Bifidobacteriaceae family.</title>
        <authorList>
            <person name="Lugli G.A."/>
            <person name="Milani C."/>
            <person name="Turroni F."/>
            <person name="Duranti S."/>
            <person name="Mancabelli L."/>
            <person name="Mangifesta M."/>
            <person name="Ferrario C."/>
            <person name="Modesto M."/>
            <person name="Mattarelli P."/>
            <person name="Jiri K."/>
            <person name="van Sinderen D."/>
            <person name="Ventura M."/>
        </authorList>
    </citation>
    <scope>NUCLEOTIDE SEQUENCE [LARGE SCALE GENOMIC DNA]</scope>
    <source>
        <strain evidence="6 7">LMG 28769</strain>
    </source>
</reference>
<accession>A0A261GC91</accession>
<dbReference type="PROSITE" id="PS50042">
    <property type="entry name" value="CNMP_BINDING_3"/>
    <property type="match status" value="1"/>
</dbReference>
<dbReference type="SMART" id="SM00419">
    <property type="entry name" value="HTH_CRP"/>
    <property type="match status" value="1"/>
</dbReference>
<dbReference type="AlphaFoldDB" id="A0A261GC91"/>
<feature type="domain" description="Cyclic nucleotide-binding" evidence="4">
    <location>
        <begin position="32"/>
        <end position="151"/>
    </location>
</feature>
<dbReference type="PANTHER" id="PTHR24567:SF74">
    <property type="entry name" value="HTH-TYPE TRANSCRIPTIONAL REGULATOR ARCR"/>
    <property type="match status" value="1"/>
</dbReference>
<proteinExistence type="predicted"/>
<evidence type="ECO:0000313" key="7">
    <source>
        <dbReference type="Proteomes" id="UP000216451"/>
    </source>
</evidence>
<dbReference type="InterPro" id="IPR014710">
    <property type="entry name" value="RmlC-like_jellyroll"/>
</dbReference>
<dbReference type="GeneID" id="99613769"/>
<dbReference type="Pfam" id="PF00027">
    <property type="entry name" value="cNMP_binding"/>
    <property type="match status" value="1"/>
</dbReference>
<evidence type="ECO:0000313" key="6">
    <source>
        <dbReference type="EMBL" id="OZG68775.1"/>
    </source>
</evidence>
<dbReference type="InterPro" id="IPR012318">
    <property type="entry name" value="HTH_CRP"/>
</dbReference>
<keyword evidence="7" id="KW-1185">Reference proteome</keyword>
<keyword evidence="3" id="KW-0804">Transcription</keyword>
<protein>
    <submittedName>
        <fullName evidence="6">CRP/FNR family transcriptional regulator, anaerobic regulatory protein</fullName>
    </submittedName>
</protein>
<evidence type="ECO:0000256" key="2">
    <source>
        <dbReference type="ARBA" id="ARBA00023125"/>
    </source>
</evidence>
<keyword evidence="2" id="KW-0238">DNA-binding</keyword>
<dbReference type="SMART" id="SM00100">
    <property type="entry name" value="cNMP"/>
    <property type="match status" value="1"/>
</dbReference>
<evidence type="ECO:0000259" key="4">
    <source>
        <dbReference type="PROSITE" id="PS50042"/>
    </source>
</evidence>
<organism evidence="6 7">
    <name type="scientific">Bifidobacterium aquikefiri</name>
    <dbReference type="NCBI Taxonomy" id="1653207"/>
    <lineage>
        <taxon>Bacteria</taxon>
        <taxon>Bacillati</taxon>
        <taxon>Actinomycetota</taxon>
        <taxon>Actinomycetes</taxon>
        <taxon>Bifidobacteriales</taxon>
        <taxon>Bifidobacteriaceae</taxon>
        <taxon>Bifidobacterium</taxon>
    </lineage>
</organism>
<gene>
    <name evidence="6" type="ORF">BAQU_0076</name>
</gene>
<dbReference type="SUPFAM" id="SSF46785">
    <property type="entry name" value="Winged helix' DNA-binding domain"/>
    <property type="match status" value="1"/>
</dbReference>
<dbReference type="GO" id="GO:0003700">
    <property type="term" value="F:DNA-binding transcription factor activity"/>
    <property type="evidence" value="ECO:0007669"/>
    <property type="project" value="TreeGrafter"/>
</dbReference>
<name>A0A261GC91_9BIFI</name>
<evidence type="ECO:0000259" key="5">
    <source>
        <dbReference type="PROSITE" id="PS51063"/>
    </source>
</evidence>
<dbReference type="Gene3D" id="2.60.120.10">
    <property type="entry name" value="Jelly Rolls"/>
    <property type="match status" value="1"/>
</dbReference>
<dbReference type="RefSeq" id="WP_369343097.1">
    <property type="nucleotide sequence ID" value="NZ_JBDNVV010000009.1"/>
</dbReference>
<dbReference type="InterPro" id="IPR000595">
    <property type="entry name" value="cNMP-bd_dom"/>
</dbReference>
<dbReference type="EMBL" id="MWXA01000001">
    <property type="protein sequence ID" value="OZG68775.1"/>
    <property type="molecule type" value="Genomic_DNA"/>
</dbReference>
<dbReference type="SUPFAM" id="SSF51206">
    <property type="entry name" value="cAMP-binding domain-like"/>
    <property type="match status" value="1"/>
</dbReference>
<evidence type="ECO:0000256" key="3">
    <source>
        <dbReference type="ARBA" id="ARBA00023163"/>
    </source>
</evidence>
<dbReference type="InterPro" id="IPR018490">
    <property type="entry name" value="cNMP-bd_dom_sf"/>
</dbReference>
<dbReference type="InterPro" id="IPR036388">
    <property type="entry name" value="WH-like_DNA-bd_sf"/>
</dbReference>
<feature type="domain" description="HTH crp-type" evidence="5">
    <location>
        <begin position="165"/>
        <end position="233"/>
    </location>
</feature>
<dbReference type="CDD" id="cd00038">
    <property type="entry name" value="CAP_ED"/>
    <property type="match status" value="1"/>
</dbReference>
<comment type="caution">
    <text evidence="6">The sequence shown here is derived from an EMBL/GenBank/DDBJ whole genome shotgun (WGS) entry which is preliminary data.</text>
</comment>
<dbReference type="Proteomes" id="UP000216451">
    <property type="component" value="Unassembled WGS sequence"/>
</dbReference>